<evidence type="ECO:0000256" key="3">
    <source>
        <dbReference type="ARBA" id="ARBA00022989"/>
    </source>
</evidence>
<feature type="transmembrane region" description="Helical" evidence="6">
    <location>
        <begin position="60"/>
        <end position="82"/>
    </location>
</feature>
<evidence type="ECO:0000256" key="1">
    <source>
        <dbReference type="ARBA" id="ARBA00004141"/>
    </source>
</evidence>
<feature type="compositionally biased region" description="Acidic residues" evidence="5">
    <location>
        <begin position="451"/>
        <end position="460"/>
    </location>
</feature>
<evidence type="ECO:0000256" key="6">
    <source>
        <dbReference type="SAM" id="Phobius"/>
    </source>
</evidence>
<dbReference type="PANTHER" id="PTHR43243:SF17">
    <property type="entry name" value="CATIONIC AMINO ACID TRANSPORTER-RELATED"/>
    <property type="match status" value="1"/>
</dbReference>
<feature type="transmembrane region" description="Helical" evidence="6">
    <location>
        <begin position="357"/>
        <end position="378"/>
    </location>
</feature>
<feature type="transmembrane region" description="Helical" evidence="6">
    <location>
        <begin position="221"/>
        <end position="240"/>
    </location>
</feature>
<feature type="transmembrane region" description="Helical" evidence="6">
    <location>
        <begin position="600"/>
        <end position="619"/>
    </location>
</feature>
<dbReference type="Proteomes" id="UP001152795">
    <property type="component" value="Unassembled WGS sequence"/>
</dbReference>
<keyword evidence="4 6" id="KW-0472">Membrane</keyword>
<feature type="transmembrane region" description="Helical" evidence="6">
    <location>
        <begin position="307"/>
        <end position="336"/>
    </location>
</feature>
<feature type="transmembrane region" description="Helical" evidence="6">
    <location>
        <begin position="94"/>
        <end position="114"/>
    </location>
</feature>
<keyword evidence="3 6" id="KW-1133">Transmembrane helix</keyword>
<gene>
    <name evidence="7" type="ORF">PACLA_8A045548</name>
</gene>
<feature type="transmembrane region" description="Helical" evidence="6">
    <location>
        <begin position="384"/>
        <end position="403"/>
    </location>
</feature>
<evidence type="ECO:0000256" key="5">
    <source>
        <dbReference type="SAM" id="MobiDB-lite"/>
    </source>
</evidence>
<feature type="transmembrane region" description="Helical" evidence="6">
    <location>
        <begin position="261"/>
        <end position="287"/>
    </location>
</feature>
<feature type="transmembrane region" description="Helical" evidence="6">
    <location>
        <begin position="658"/>
        <end position="678"/>
    </location>
</feature>
<comment type="subcellular location">
    <subcellularLocation>
        <location evidence="1">Membrane</location>
        <topology evidence="1">Multi-pass membrane protein</topology>
    </subcellularLocation>
</comment>
<feature type="region of interest" description="Disordered" evidence="5">
    <location>
        <begin position="446"/>
        <end position="468"/>
    </location>
</feature>
<evidence type="ECO:0000256" key="4">
    <source>
        <dbReference type="ARBA" id="ARBA00023136"/>
    </source>
</evidence>
<organism evidence="7 8">
    <name type="scientific">Paramuricea clavata</name>
    <name type="common">Red gorgonian</name>
    <name type="synonym">Violescent sea-whip</name>
    <dbReference type="NCBI Taxonomy" id="317549"/>
    <lineage>
        <taxon>Eukaryota</taxon>
        <taxon>Metazoa</taxon>
        <taxon>Cnidaria</taxon>
        <taxon>Anthozoa</taxon>
        <taxon>Octocorallia</taxon>
        <taxon>Malacalcyonacea</taxon>
        <taxon>Plexauridae</taxon>
        <taxon>Paramuricea</taxon>
    </lineage>
</organism>
<evidence type="ECO:0000313" key="7">
    <source>
        <dbReference type="EMBL" id="CAB3987128.1"/>
    </source>
</evidence>
<keyword evidence="2 6" id="KW-0812">Transmembrane</keyword>
<dbReference type="GO" id="GO:0005886">
    <property type="term" value="C:plasma membrane"/>
    <property type="evidence" value="ECO:0007669"/>
    <property type="project" value="TreeGrafter"/>
</dbReference>
<sequence>MFGLFRMLTRRKQVSSEISATNLSRCLTTWDLVSLSIGATLGAGIYVVTGQVAGSIAGPAVILSFTIAAIASVLSGLCYAEFGARVPHTTGSAYTYSYVTVGEFAAFVIGWNLILEYMIGTAADARALSGCFDYVIGHAIRNLTLAHIGTFHIPTLGDTYLDFLSCILTLVVTGVLATGVKQSSVFSTVCNVVNLAVIGFIIIAGAFYVKRENWSQKSGFFPFGVSGVLGGAATCFYAFVGFDVIATTGQETKNPQRSIPLAIMISLFIVFMCYFSVSSIITLMLPYYKLDKLSPIPNAFAQRGFHIATYIVGIGAVCGLSSSLMGSLFPLPRIIYAMANDGLLFEPFRKISFRCDIPLVATIYPGILTAILALVFNLDELVEMMSIGTLLAYTLVSLCVLILRYQPDSHLSTGDISSDSSFDFGELALTDNRDFEKNFKASENSGKENVDETFETEDTPVDNLDQSGIDSGNLGKKRAYMDMEMRTSMDEICKNEEFVDKASMYQRGEKRKNMNAKNLRKPELDEDNSGKQGEERLYVSNLVHKEKTVWDNNETVQLSFPTKKTGRIVCWASLLLCISSFMFFALMIHALDLILHRDYLVISLTLIMGFLSIICIGVITAMPQNSSRLSFNVPCVPGIPIMAIFFNIFLMIKLSRVTWLRFVIWMVIGLAIYFFYGLRHSLVGLRLKMKSHVKLKQRPCVLAKSLCQFEYDMDVIPAHRDLAEGKTSPISPIFWSSLQKYHFFATDHDERDDIHGFY</sequence>
<feature type="transmembrane region" description="Helical" evidence="6">
    <location>
        <begin position="568"/>
        <end position="588"/>
    </location>
</feature>
<name>A0A7D9DMZ1_PARCT</name>
<comment type="caution">
    <text evidence="7">The sequence shown here is derived from an EMBL/GenBank/DDBJ whole genome shotgun (WGS) entry which is preliminary data.</text>
</comment>
<dbReference type="PANTHER" id="PTHR43243">
    <property type="entry name" value="INNER MEMBRANE TRANSPORTER YGJI-RELATED"/>
    <property type="match status" value="1"/>
</dbReference>
<feature type="transmembrane region" description="Helical" evidence="6">
    <location>
        <begin position="32"/>
        <end position="54"/>
    </location>
</feature>
<dbReference type="AlphaFoldDB" id="A0A7D9DMZ1"/>
<feature type="transmembrane region" description="Helical" evidence="6">
    <location>
        <begin position="631"/>
        <end position="652"/>
    </location>
</feature>
<evidence type="ECO:0000256" key="2">
    <source>
        <dbReference type="ARBA" id="ARBA00022692"/>
    </source>
</evidence>
<feature type="compositionally biased region" description="Basic and acidic residues" evidence="5">
    <location>
        <begin position="520"/>
        <end position="531"/>
    </location>
</feature>
<feature type="region of interest" description="Disordered" evidence="5">
    <location>
        <begin position="509"/>
        <end position="531"/>
    </location>
</feature>
<reference evidence="7" key="1">
    <citation type="submission" date="2020-04" db="EMBL/GenBank/DDBJ databases">
        <authorList>
            <person name="Alioto T."/>
            <person name="Alioto T."/>
            <person name="Gomez Garrido J."/>
        </authorList>
    </citation>
    <scope>NUCLEOTIDE SEQUENCE</scope>
    <source>
        <strain evidence="7">A484AB</strain>
    </source>
</reference>
<proteinExistence type="predicted"/>
<feature type="transmembrane region" description="Helical" evidence="6">
    <location>
        <begin position="160"/>
        <end position="180"/>
    </location>
</feature>
<feature type="transmembrane region" description="Helical" evidence="6">
    <location>
        <begin position="192"/>
        <end position="209"/>
    </location>
</feature>
<dbReference type="FunFam" id="1.20.1740.10:FF:000010">
    <property type="entry name" value="probable cationic amino acid transporter"/>
    <property type="match status" value="1"/>
</dbReference>
<dbReference type="GO" id="GO:0015171">
    <property type="term" value="F:amino acid transmembrane transporter activity"/>
    <property type="evidence" value="ECO:0007669"/>
    <property type="project" value="TreeGrafter"/>
</dbReference>
<dbReference type="OrthoDB" id="3900342at2759"/>
<accession>A0A7D9DMZ1</accession>
<dbReference type="Pfam" id="PF13906">
    <property type="entry name" value="AA_permease_C"/>
    <property type="match status" value="1"/>
</dbReference>
<dbReference type="InterPro" id="IPR002293">
    <property type="entry name" value="AA/rel_permease1"/>
</dbReference>
<keyword evidence="8" id="KW-1185">Reference proteome</keyword>
<dbReference type="Gene3D" id="1.20.1740.10">
    <property type="entry name" value="Amino acid/polyamine transporter I"/>
    <property type="match status" value="1"/>
</dbReference>
<dbReference type="EMBL" id="CACRXK020001124">
    <property type="protein sequence ID" value="CAB3987128.1"/>
    <property type="molecule type" value="Genomic_DNA"/>
</dbReference>
<dbReference type="Pfam" id="PF13520">
    <property type="entry name" value="AA_permease_2"/>
    <property type="match status" value="1"/>
</dbReference>
<protein>
    <submittedName>
        <fullName evidence="7">Probable cationic amino acid transporter</fullName>
    </submittedName>
</protein>
<dbReference type="InterPro" id="IPR029485">
    <property type="entry name" value="CAT_C"/>
</dbReference>
<evidence type="ECO:0000313" key="8">
    <source>
        <dbReference type="Proteomes" id="UP001152795"/>
    </source>
</evidence>